<dbReference type="InterPro" id="IPR025238">
    <property type="entry name" value="DUF4184"/>
</dbReference>
<evidence type="ECO:0008006" key="4">
    <source>
        <dbReference type="Google" id="ProtNLM"/>
    </source>
</evidence>
<keyword evidence="1" id="KW-0472">Membrane</keyword>
<evidence type="ECO:0000313" key="3">
    <source>
        <dbReference type="Proteomes" id="UP000598174"/>
    </source>
</evidence>
<name>A0A919IZB0_9ACTN</name>
<dbReference type="EMBL" id="BOMM01000022">
    <property type="protein sequence ID" value="GIE10988.1"/>
    <property type="molecule type" value="Genomic_DNA"/>
</dbReference>
<proteinExistence type="predicted"/>
<protein>
    <recommendedName>
        <fullName evidence="4">DUF4184 family protein</fullName>
    </recommendedName>
</protein>
<dbReference type="Pfam" id="PF13803">
    <property type="entry name" value="DUF4184"/>
    <property type="match status" value="1"/>
</dbReference>
<feature type="transmembrane region" description="Helical" evidence="1">
    <location>
        <begin position="195"/>
        <end position="215"/>
    </location>
</feature>
<dbReference type="AlphaFoldDB" id="A0A919IZB0"/>
<evidence type="ECO:0000256" key="1">
    <source>
        <dbReference type="SAM" id="Phobius"/>
    </source>
</evidence>
<reference evidence="2" key="1">
    <citation type="submission" date="2021-01" db="EMBL/GenBank/DDBJ databases">
        <title>Whole genome shotgun sequence of Actinoplanes ferrugineus NBRC 15555.</title>
        <authorList>
            <person name="Komaki H."/>
            <person name="Tamura T."/>
        </authorList>
    </citation>
    <scope>NUCLEOTIDE SEQUENCE</scope>
    <source>
        <strain evidence="2">NBRC 15555</strain>
    </source>
</reference>
<evidence type="ECO:0000313" key="2">
    <source>
        <dbReference type="EMBL" id="GIE10988.1"/>
    </source>
</evidence>
<dbReference type="Proteomes" id="UP000598174">
    <property type="component" value="Unassembled WGS sequence"/>
</dbReference>
<keyword evidence="3" id="KW-1185">Reference proteome</keyword>
<feature type="transmembrane region" description="Helical" evidence="1">
    <location>
        <begin position="119"/>
        <end position="136"/>
    </location>
</feature>
<gene>
    <name evidence="2" type="ORF">Afe05nite_28280</name>
</gene>
<feature type="transmembrane region" description="Helical" evidence="1">
    <location>
        <begin position="165"/>
        <end position="183"/>
    </location>
</feature>
<organism evidence="2 3">
    <name type="scientific">Paractinoplanes ferrugineus</name>
    <dbReference type="NCBI Taxonomy" id="113564"/>
    <lineage>
        <taxon>Bacteria</taxon>
        <taxon>Bacillati</taxon>
        <taxon>Actinomycetota</taxon>
        <taxon>Actinomycetes</taxon>
        <taxon>Micromonosporales</taxon>
        <taxon>Micromonosporaceae</taxon>
        <taxon>Paractinoplanes</taxon>
    </lineage>
</organism>
<accession>A0A919IZB0</accession>
<sequence length="287" mass="28680">MGPPAGRTDAGVEVPFTGSHPAAVLPLLRPLRRLGVPPAALVVGSLAPDLPFFVTVTSLTALTHSTAGVGTIDLVIGAVAYAGWQLVGRPALGVLLPGRPAPVTGSPAGGRGAAWWRRALAVALGLVVGAGTHLIWDSFTHAGMWGVRRVPWLAESFGPLPGYEWAQYASSLAGLSVLAVRCAPGSSATWSRRTYRAWAFVIGAALTGAALGVWAGLGGEPDPIRGGLFLTATRGGLAGLLAVAMIGAKVALGGGTEKNVSACNLPAGSAPLTGDNGGGLPGGGGRQ</sequence>
<feature type="transmembrane region" description="Helical" evidence="1">
    <location>
        <begin position="227"/>
        <end position="248"/>
    </location>
</feature>
<keyword evidence="1" id="KW-1133">Transmembrane helix</keyword>
<comment type="caution">
    <text evidence="2">The sequence shown here is derived from an EMBL/GenBank/DDBJ whole genome shotgun (WGS) entry which is preliminary data.</text>
</comment>
<keyword evidence="1" id="KW-0812">Transmembrane</keyword>